<dbReference type="SUPFAM" id="SSF51735">
    <property type="entry name" value="NAD(P)-binding Rossmann-fold domains"/>
    <property type="match status" value="1"/>
</dbReference>
<dbReference type="GO" id="GO:0006024">
    <property type="term" value="P:glycosaminoglycan biosynthetic process"/>
    <property type="evidence" value="ECO:0007669"/>
    <property type="project" value="TreeGrafter"/>
</dbReference>
<evidence type="ECO:0000313" key="3">
    <source>
        <dbReference type="EMBL" id="CAA2933503.1"/>
    </source>
</evidence>
<evidence type="ECO:0000259" key="2">
    <source>
        <dbReference type="Pfam" id="PF03721"/>
    </source>
</evidence>
<dbReference type="InterPro" id="IPR036291">
    <property type="entry name" value="NAD(P)-bd_dom_sf"/>
</dbReference>
<dbReference type="Proteomes" id="UP000594638">
    <property type="component" value="Unassembled WGS sequence"/>
</dbReference>
<dbReference type="InterPro" id="IPR028356">
    <property type="entry name" value="UDPglc_DH_euk"/>
</dbReference>
<comment type="catalytic activity">
    <reaction evidence="1">
        <text>UDP-alpha-D-glucose + 2 NAD(+) + H2O = UDP-alpha-D-glucuronate + 2 NADH + 3 H(+)</text>
        <dbReference type="Rhea" id="RHEA:23596"/>
        <dbReference type="ChEBI" id="CHEBI:15377"/>
        <dbReference type="ChEBI" id="CHEBI:15378"/>
        <dbReference type="ChEBI" id="CHEBI:57540"/>
        <dbReference type="ChEBI" id="CHEBI:57945"/>
        <dbReference type="ChEBI" id="CHEBI:58052"/>
        <dbReference type="ChEBI" id="CHEBI:58885"/>
        <dbReference type="EC" id="1.1.1.22"/>
    </reaction>
</comment>
<name>A0A8S0P6B7_OLEEU</name>
<dbReference type="Gramene" id="OE9A091706T1">
    <property type="protein sequence ID" value="OE9A091706C1"/>
    <property type="gene ID" value="OE9A091706"/>
</dbReference>
<feature type="domain" description="UDP-glucose/GDP-mannose dehydrogenase N-terminal" evidence="2">
    <location>
        <begin position="10"/>
        <end position="87"/>
    </location>
</feature>
<dbReference type="PANTHER" id="PTHR11374:SF3">
    <property type="entry name" value="UDP-GLUCOSE 6-DEHYDROGENASE"/>
    <property type="match status" value="1"/>
</dbReference>
<proteinExistence type="predicted"/>
<dbReference type="Pfam" id="PF03721">
    <property type="entry name" value="UDPG_MGDP_dh_N"/>
    <property type="match status" value="1"/>
</dbReference>
<gene>
    <name evidence="3" type="ORF">OLEA9_A091706</name>
</gene>
<evidence type="ECO:0000256" key="1">
    <source>
        <dbReference type="ARBA" id="ARBA00047473"/>
    </source>
</evidence>
<dbReference type="GO" id="GO:0051287">
    <property type="term" value="F:NAD binding"/>
    <property type="evidence" value="ECO:0007669"/>
    <property type="project" value="InterPro"/>
</dbReference>
<dbReference type="AlphaFoldDB" id="A0A8S0P6B7"/>
<keyword evidence="4" id="KW-1185">Reference proteome</keyword>
<organism evidence="3 4">
    <name type="scientific">Olea europaea subsp. europaea</name>
    <dbReference type="NCBI Taxonomy" id="158383"/>
    <lineage>
        <taxon>Eukaryota</taxon>
        <taxon>Viridiplantae</taxon>
        <taxon>Streptophyta</taxon>
        <taxon>Embryophyta</taxon>
        <taxon>Tracheophyta</taxon>
        <taxon>Spermatophyta</taxon>
        <taxon>Magnoliopsida</taxon>
        <taxon>eudicotyledons</taxon>
        <taxon>Gunneridae</taxon>
        <taxon>Pentapetalae</taxon>
        <taxon>asterids</taxon>
        <taxon>lamiids</taxon>
        <taxon>Lamiales</taxon>
        <taxon>Oleaceae</taxon>
        <taxon>Oleeae</taxon>
        <taxon>Olea</taxon>
    </lineage>
</organism>
<evidence type="ECO:0000313" key="4">
    <source>
        <dbReference type="Proteomes" id="UP000594638"/>
    </source>
</evidence>
<dbReference type="PANTHER" id="PTHR11374">
    <property type="entry name" value="UDP-GLUCOSE DEHYDROGENASE/UDP-MANNAC DEHYDROGENASE"/>
    <property type="match status" value="1"/>
</dbReference>
<dbReference type="GO" id="GO:0003979">
    <property type="term" value="F:UDP-glucose 6-dehydrogenase activity"/>
    <property type="evidence" value="ECO:0007669"/>
    <property type="project" value="UniProtKB-EC"/>
</dbReference>
<dbReference type="OrthoDB" id="5059218at2759"/>
<sequence>MAVTALKVPSIEMAGVDISVPRINAWNSNQLPSYETGLNNIAKQCREKNTFSSTDVKKRVSEVDIVFVSVNTPIKTRGIGAGKAADLFGNSLSSKSITSPESTWRILCREPRTRSIIIIIIYYCCENQSNQNNTSENRDKFCSFLP</sequence>
<reference evidence="3 4" key="1">
    <citation type="submission" date="2019-12" db="EMBL/GenBank/DDBJ databases">
        <authorList>
            <person name="Alioto T."/>
            <person name="Alioto T."/>
            <person name="Gomez Garrido J."/>
        </authorList>
    </citation>
    <scope>NUCLEOTIDE SEQUENCE [LARGE SCALE GENOMIC DNA]</scope>
</reference>
<protein>
    <submittedName>
        <fullName evidence="3">UDP-glucose 6-dehydrogenase 3</fullName>
    </submittedName>
</protein>
<accession>A0A8S0P6B7</accession>
<dbReference type="Gene3D" id="3.40.50.720">
    <property type="entry name" value="NAD(P)-binding Rossmann-like Domain"/>
    <property type="match status" value="1"/>
</dbReference>
<dbReference type="EMBL" id="CACTIH010000004">
    <property type="protein sequence ID" value="CAA2933503.1"/>
    <property type="molecule type" value="Genomic_DNA"/>
</dbReference>
<comment type="caution">
    <text evidence="3">The sequence shown here is derived from an EMBL/GenBank/DDBJ whole genome shotgun (WGS) entry which is preliminary data.</text>
</comment>
<dbReference type="InterPro" id="IPR001732">
    <property type="entry name" value="UDP-Glc/GDP-Man_DH_N"/>
</dbReference>
<dbReference type="GO" id="GO:0005634">
    <property type="term" value="C:nucleus"/>
    <property type="evidence" value="ECO:0007669"/>
    <property type="project" value="TreeGrafter"/>
</dbReference>